<dbReference type="EMBL" id="AMCI01001924">
    <property type="protein sequence ID" value="EJX04089.1"/>
    <property type="molecule type" value="Genomic_DNA"/>
</dbReference>
<name>J9GB78_9ZZZZ</name>
<gene>
    <name evidence="1" type="ORF">EVA_07801</name>
</gene>
<reference evidence="1" key="1">
    <citation type="journal article" date="2012" name="PLoS ONE">
        <title>Gene sets for utilization of primary and secondary nutrition supplies in the distal gut of endangered iberian lynx.</title>
        <authorList>
            <person name="Alcaide M."/>
            <person name="Messina E."/>
            <person name="Richter M."/>
            <person name="Bargiela R."/>
            <person name="Peplies J."/>
            <person name="Huws S.A."/>
            <person name="Newbold C.J."/>
            <person name="Golyshin P.N."/>
            <person name="Simon M.A."/>
            <person name="Lopez G."/>
            <person name="Yakimov M.M."/>
            <person name="Ferrer M."/>
        </authorList>
    </citation>
    <scope>NUCLEOTIDE SEQUENCE</scope>
</reference>
<accession>J9GB78</accession>
<dbReference type="AlphaFoldDB" id="J9GB78"/>
<dbReference type="CDD" id="cd23432">
    <property type="entry name" value="beta-trefoil_Ricin_EndoBetaGal-like"/>
    <property type="match status" value="1"/>
</dbReference>
<proteinExistence type="predicted"/>
<evidence type="ECO:0000313" key="1">
    <source>
        <dbReference type="EMBL" id="EJX04089.1"/>
    </source>
</evidence>
<protein>
    <submittedName>
        <fullName evidence="1">Uncharacterized protein</fullName>
    </submittedName>
</protein>
<dbReference type="Gene3D" id="2.60.120.260">
    <property type="entry name" value="Galactose-binding domain-like"/>
    <property type="match status" value="1"/>
</dbReference>
<organism evidence="1">
    <name type="scientific">gut metagenome</name>
    <dbReference type="NCBI Taxonomy" id="749906"/>
    <lineage>
        <taxon>unclassified sequences</taxon>
        <taxon>metagenomes</taxon>
        <taxon>organismal metagenomes</taxon>
    </lineage>
</organism>
<comment type="caution">
    <text evidence="1">The sequence shown here is derived from an EMBL/GenBank/DDBJ whole genome shotgun (WGS) entry which is preliminary data.</text>
</comment>
<sequence>MSDLAGSKVDLRTQASDKKQDLSEVGFVMCRNEFDVDEQTGETSPVYIAGQWSPQYFPYNDTNVFRAYELAVLKGQDKLMQYVEVFVVDQNQYPTGTTPGTYKKELVDAAVKAYEAANKAMESSNVTDEQADKLCADLKQAYQNLMNNGFNALEDGGYYFIHTITNHWVSTEKKNGIDFLWGRPSGTYPDDKAPAEGEVKVSDAKNIWQVTSAGKKDLYYVQNLYTGGYMSAITNPALHDDKDCYTLTEEKTPVFVAFDGVQDKVKKGFVIYEMKADSTKGRQFHSKNTNHGIFEWNHVDNPNNIYLFNDVAKSDIDRIKDEVAQSLLNEKLNALYGKALVDYSGSLAISGGTKDADFSNGIKLDSTSFFSTVAHRNEGTTKCLADGSFGKHNDGKTYFHSDWSHQFMPSLDRYHYIGVDLGKEISGGLMVKIAKRRTYNDYPMEFAFFGSNDPKAVKDSAEWTLLGCSKVDWSIGMPLKGGVDPDCEKDTVIANAIGMAGTTFEGSYRYIKCAAIATQYNINNPIDNRGFFCLSEMAVYSPATIDQNGGLIQQVSANVRKNMAEAIAAAKKEVDAGKATQNTIDRLQNAYDAFMKELPNPKALLDAAKQAKQFADNVVKQGLVAPEDNPGELAMYNPAGLTALNDAVKAANEFDTNGKSAQAILDEVEKVNTAVATFKQGVNLPEANKLYRLRGASRKAYQKKLISYQAQCYAKNNGNSILFTYPDGASNDAIETDDKGIIADEANWELVTASLKDTVESGLTNYYWFVEKAEKGKIVLRNLGTGMYLSAQNGVVGQSVTSVEIPVLLTKPRTFVFDAGKNKQLNVNSNGVMVTWAEPTDWNAQFTFEDVPQVEYAQLALPVTEDEYQILTLPATVSSCEQGTLYSLVGETEDKKFALAELTEPIPAGTPFILKRDATVDLEDGAALFNYDESGLTINGISDVTYALEALEANGIQGTLCDVDTVGAGYAYLHGGNVTATKNTVIGVNSGYFNAKHKHNVAEGDEYLELGKVVVDNITNADVVVLPSVVDVYSVDGVLVRKNVKAANATKGLPAGVYVVGKVKVLVK</sequence>